<evidence type="ECO:0000313" key="1">
    <source>
        <dbReference type="EMBL" id="GEU81869.1"/>
    </source>
</evidence>
<gene>
    <name evidence="1" type="ORF">Tci_053847</name>
</gene>
<reference evidence="1" key="1">
    <citation type="journal article" date="2019" name="Sci. Rep.">
        <title>Draft genome of Tanacetum cinerariifolium, the natural source of mosquito coil.</title>
        <authorList>
            <person name="Yamashiro T."/>
            <person name="Shiraishi A."/>
            <person name="Satake H."/>
            <person name="Nakayama K."/>
        </authorList>
    </citation>
    <scope>NUCLEOTIDE SEQUENCE</scope>
</reference>
<proteinExistence type="predicted"/>
<dbReference type="EMBL" id="BKCJ010008371">
    <property type="protein sequence ID" value="GEU81869.1"/>
    <property type="molecule type" value="Genomic_DNA"/>
</dbReference>
<protein>
    <submittedName>
        <fullName evidence="1">Uncharacterized protein</fullName>
    </submittedName>
</protein>
<comment type="caution">
    <text evidence="1">The sequence shown here is derived from an EMBL/GenBank/DDBJ whole genome shotgun (WGS) entry which is preliminary data.</text>
</comment>
<organism evidence="1">
    <name type="scientific">Tanacetum cinerariifolium</name>
    <name type="common">Dalmatian daisy</name>
    <name type="synonym">Chrysanthemum cinerariifolium</name>
    <dbReference type="NCBI Taxonomy" id="118510"/>
    <lineage>
        <taxon>Eukaryota</taxon>
        <taxon>Viridiplantae</taxon>
        <taxon>Streptophyta</taxon>
        <taxon>Embryophyta</taxon>
        <taxon>Tracheophyta</taxon>
        <taxon>Spermatophyta</taxon>
        <taxon>Magnoliopsida</taxon>
        <taxon>eudicotyledons</taxon>
        <taxon>Gunneridae</taxon>
        <taxon>Pentapetalae</taxon>
        <taxon>asterids</taxon>
        <taxon>campanulids</taxon>
        <taxon>Asterales</taxon>
        <taxon>Asteraceae</taxon>
        <taxon>Asteroideae</taxon>
        <taxon>Anthemideae</taxon>
        <taxon>Anthemidinae</taxon>
        <taxon>Tanacetum</taxon>
    </lineage>
</organism>
<dbReference type="AlphaFoldDB" id="A0A6L2N8D4"/>
<sequence>MDGLDSLHENGPWLFAIIRLFLKEDVDNVLVLVKLHGVLVTVFSEDGLSAIATKLDSQLMLDSYTSDLCMQSWGMSSYARSMIELRVDVDLKDTIVVVMPKLVGESSSSSTPIVDKIDKLEKLIIDGKISLVDDEGKPLIKVDYSGDHDSEDEVEPFDNEMISFLASEKVGFGTNSLLEQ</sequence>
<name>A0A6L2N8D4_TANCI</name>
<accession>A0A6L2N8D4</accession>